<keyword evidence="1" id="KW-0732">Signal</keyword>
<keyword evidence="3" id="KW-1185">Reference proteome</keyword>
<protein>
    <recommendedName>
        <fullName evidence="4">VWFC domain-containing protein</fullName>
    </recommendedName>
</protein>
<accession>A0A9J6C0X0</accession>
<dbReference type="EMBL" id="JADBJN010000002">
    <property type="protein sequence ID" value="KAG5675687.1"/>
    <property type="molecule type" value="Genomic_DNA"/>
</dbReference>
<dbReference type="OrthoDB" id="365605at2759"/>
<name>A0A9J6C0X0_POLVA</name>
<evidence type="ECO:0000313" key="2">
    <source>
        <dbReference type="EMBL" id="KAG5675687.1"/>
    </source>
</evidence>
<organism evidence="2 3">
    <name type="scientific">Polypedilum vanderplanki</name>
    <name type="common">Sleeping chironomid midge</name>
    <dbReference type="NCBI Taxonomy" id="319348"/>
    <lineage>
        <taxon>Eukaryota</taxon>
        <taxon>Metazoa</taxon>
        <taxon>Ecdysozoa</taxon>
        <taxon>Arthropoda</taxon>
        <taxon>Hexapoda</taxon>
        <taxon>Insecta</taxon>
        <taxon>Pterygota</taxon>
        <taxon>Neoptera</taxon>
        <taxon>Endopterygota</taxon>
        <taxon>Diptera</taxon>
        <taxon>Nematocera</taxon>
        <taxon>Chironomoidea</taxon>
        <taxon>Chironomidae</taxon>
        <taxon>Chironominae</taxon>
        <taxon>Polypedilum</taxon>
        <taxon>Polypedilum</taxon>
    </lineage>
</organism>
<gene>
    <name evidence="2" type="ORF">PVAND_005571</name>
</gene>
<reference evidence="2" key="1">
    <citation type="submission" date="2021-03" db="EMBL/GenBank/DDBJ databases">
        <title>Chromosome level genome of the anhydrobiotic midge Polypedilum vanderplanki.</title>
        <authorList>
            <person name="Yoshida Y."/>
            <person name="Kikawada T."/>
            <person name="Gusev O."/>
        </authorList>
    </citation>
    <scope>NUCLEOTIDE SEQUENCE</scope>
    <source>
        <strain evidence="2">NIAS01</strain>
        <tissue evidence="2">Whole body or cell culture</tissue>
    </source>
</reference>
<evidence type="ECO:0000256" key="1">
    <source>
        <dbReference type="SAM" id="SignalP"/>
    </source>
</evidence>
<comment type="caution">
    <text evidence="2">The sequence shown here is derived from an EMBL/GenBank/DDBJ whole genome shotgun (WGS) entry which is preliminary data.</text>
</comment>
<dbReference type="AlphaFoldDB" id="A0A9J6C0X0"/>
<proteinExistence type="predicted"/>
<evidence type="ECO:0000313" key="3">
    <source>
        <dbReference type="Proteomes" id="UP001107558"/>
    </source>
</evidence>
<feature type="signal peptide" evidence="1">
    <location>
        <begin position="1"/>
        <end position="19"/>
    </location>
</feature>
<dbReference type="Proteomes" id="UP001107558">
    <property type="component" value="Chromosome 2"/>
</dbReference>
<evidence type="ECO:0008006" key="4">
    <source>
        <dbReference type="Google" id="ProtNLM"/>
    </source>
</evidence>
<feature type="chain" id="PRO_5039893809" description="VWFC domain-containing protein" evidence="1">
    <location>
        <begin position="20"/>
        <end position="284"/>
    </location>
</feature>
<sequence>MKIVLLIFFGLNFIHLIWSEKCPIIPKHYEELNCIPKIFDENNCPLSFDCSSFEQRDKNRCHYNGSIFDVHKELHNSDIEESCTINCVCHKYEDDEEDFAKFNCAHIDCPEFLDDELPENCIRQYKKGSCCSQSTVCGEDIKKLAKCQFNGDTYYDGQQFEAENGCYSCLCGKGFENKPVEENKHCKKINCLIDLRYSTKFYDGCVPVYFKKEDCCPITFKCPRPETKIIRNHNNQTRSNDASLKCIFGDLKMSIGDSLSPEYENDCTVCTCKVPPHPTCVNTC</sequence>